<keyword evidence="1" id="KW-1133">Transmembrane helix</keyword>
<gene>
    <name evidence="2" type="ORF">ME5_00867</name>
</gene>
<proteinExistence type="predicted"/>
<evidence type="ECO:0000313" key="2">
    <source>
        <dbReference type="EMBL" id="EJF90466.1"/>
    </source>
</evidence>
<sequence>MRYQEFSNTIIAKKTSSAGTGLLRVVLLFGSVAVALGLVLIPSIAEHKDTIFAQSTFQNKIDYNTKTGSIYKSTYTESYKK</sequence>
<keyword evidence="1" id="KW-0472">Membrane</keyword>
<dbReference type="Proteomes" id="UP000008952">
    <property type="component" value="Unassembled WGS sequence"/>
</dbReference>
<dbReference type="AlphaFoldDB" id="J0QWS7"/>
<keyword evidence="1" id="KW-0812">Transmembrane</keyword>
<reference evidence="2 3" key="1">
    <citation type="submission" date="2012-03" db="EMBL/GenBank/DDBJ databases">
        <title>The Genome Sequence of Bartonella tamiae Th239.</title>
        <authorList>
            <consortium name="The Broad Institute Genome Sequencing Platform"/>
            <consortium name="The Broad Institute Genome Sequencing Center for Infectious Disease"/>
            <person name="Feldgarden M."/>
            <person name="Kirby J."/>
            <person name="Kosoy M."/>
            <person name="Birtles R."/>
            <person name="Probert W.S."/>
            <person name="Chiaraviglio L."/>
            <person name="Young S.K."/>
            <person name="Zeng Q."/>
            <person name="Gargeya S."/>
            <person name="Fitzgerald M."/>
            <person name="Haas B."/>
            <person name="Abouelleil A."/>
            <person name="Alvarado L."/>
            <person name="Arachchi H.M."/>
            <person name="Berlin A."/>
            <person name="Chapman S.B."/>
            <person name="Gearin G."/>
            <person name="Goldberg J."/>
            <person name="Griggs A."/>
            <person name="Gujja S."/>
            <person name="Hansen M."/>
            <person name="Heiman D."/>
            <person name="Howarth C."/>
            <person name="Larimer J."/>
            <person name="Lui A."/>
            <person name="MacDonald P.J.P."/>
            <person name="McCowen C."/>
            <person name="Montmayeur A."/>
            <person name="Murphy C."/>
            <person name="Neiman D."/>
            <person name="Pearson M."/>
            <person name="Priest M."/>
            <person name="Roberts A."/>
            <person name="Saif S."/>
            <person name="Shea T."/>
            <person name="Sisk P."/>
            <person name="Stolte C."/>
            <person name="Sykes S."/>
            <person name="Wortman J."/>
            <person name="Nusbaum C."/>
            <person name="Birren B."/>
        </authorList>
    </citation>
    <scope>NUCLEOTIDE SEQUENCE [LARGE SCALE GENOMIC DNA]</scope>
    <source>
        <strain evidence="2 3">Th239</strain>
    </source>
</reference>
<dbReference type="HOGENOM" id="CLU_2566910_0_0_5"/>
<organism evidence="2 3">
    <name type="scientific">Bartonella tamiae Th239</name>
    <dbReference type="NCBI Taxonomy" id="1094558"/>
    <lineage>
        <taxon>Bacteria</taxon>
        <taxon>Pseudomonadati</taxon>
        <taxon>Pseudomonadota</taxon>
        <taxon>Alphaproteobacteria</taxon>
        <taxon>Hyphomicrobiales</taxon>
        <taxon>Bartonellaceae</taxon>
        <taxon>Bartonella</taxon>
    </lineage>
</organism>
<keyword evidence="3" id="KW-1185">Reference proteome</keyword>
<evidence type="ECO:0000313" key="3">
    <source>
        <dbReference type="Proteomes" id="UP000008952"/>
    </source>
</evidence>
<evidence type="ECO:0000256" key="1">
    <source>
        <dbReference type="SAM" id="Phobius"/>
    </source>
</evidence>
<accession>J0QWS7</accession>
<dbReference type="RefSeq" id="WP_008038819.1">
    <property type="nucleotide sequence ID" value="NZ_JH725147.1"/>
</dbReference>
<dbReference type="PATRIC" id="fig|1094558.3.peg.952"/>
<dbReference type="OrthoDB" id="7925923at2"/>
<dbReference type="STRING" id="1094558.ME5_00867"/>
<name>J0QWS7_9HYPH</name>
<protein>
    <submittedName>
        <fullName evidence="2">Uncharacterized protein</fullName>
    </submittedName>
</protein>
<comment type="caution">
    <text evidence="2">The sequence shown here is derived from an EMBL/GenBank/DDBJ whole genome shotgun (WGS) entry which is preliminary data.</text>
</comment>
<dbReference type="EMBL" id="AIMB01000007">
    <property type="protein sequence ID" value="EJF90466.1"/>
    <property type="molecule type" value="Genomic_DNA"/>
</dbReference>
<feature type="transmembrane region" description="Helical" evidence="1">
    <location>
        <begin position="21"/>
        <end position="45"/>
    </location>
</feature>